<dbReference type="GO" id="GO:0005743">
    <property type="term" value="C:mitochondrial inner membrane"/>
    <property type="evidence" value="ECO:0007669"/>
    <property type="project" value="UniProtKB-SubCell"/>
</dbReference>
<dbReference type="InterPro" id="IPR018108">
    <property type="entry name" value="MCP_transmembrane"/>
</dbReference>
<keyword evidence="5" id="KW-0677">Repeat</keyword>
<evidence type="ECO:0000256" key="6">
    <source>
        <dbReference type="ARBA" id="ARBA00022792"/>
    </source>
</evidence>
<evidence type="ECO:0008006" key="14">
    <source>
        <dbReference type="Google" id="ProtNLM"/>
    </source>
</evidence>
<sequence length="457" mass="48869">MRSLSSADRSALDDWIATGGWLHPGTLKALGPARPPPTPEGSGKGGLEGMLIAGVGPAGAAVFSNPFDVAKVRMQLQGEASSGGKAKNKVFCNVWECLYKTGHNEGIRGLQKGLSASIIREGSKNFFRIGLFHPVLDQLHDREVHSTSPPIWKRLVAGSVSGAAGAIICNPIEIVKTRLQASSLHPNAVGYQGHQYTGFVDAFRVISRGEGVAALWSGTGVSTVRSVLSTSVNMTVNTVLKESALEDPKWAWLGLTPGPLTDAVCSLASAFFAVAANNPADVVRTRLYNQPFEMVGGRRRGAYYDGAIDAFRKVLRDEGPAAFFKGFSGHFIRTGPHYVVAFMLMGGMERALVRYREARQERDWAKGVDLSFEAYKEGKVWTRSSVERALAAATAPLDSPGGGKEGARLKALSSDAEAIMRMAGDKGVFERSDYLTVVAPAIDGAVARWHARARGAP</sequence>
<evidence type="ECO:0000256" key="7">
    <source>
        <dbReference type="ARBA" id="ARBA00022989"/>
    </source>
</evidence>
<accession>A0A7S0YU59</accession>
<name>A0A7S0YU59_9CRYP</name>
<dbReference type="InterPro" id="IPR051508">
    <property type="entry name" value="Mito_Carrier_Antiporter"/>
</dbReference>
<keyword evidence="8" id="KW-0496">Mitochondrion</keyword>
<evidence type="ECO:0000256" key="3">
    <source>
        <dbReference type="ARBA" id="ARBA00022448"/>
    </source>
</evidence>
<evidence type="ECO:0000256" key="11">
    <source>
        <dbReference type="RuleBase" id="RU000488"/>
    </source>
</evidence>
<evidence type="ECO:0000313" key="13">
    <source>
        <dbReference type="EMBL" id="CAD8793977.1"/>
    </source>
</evidence>
<evidence type="ECO:0000256" key="1">
    <source>
        <dbReference type="ARBA" id="ARBA00004448"/>
    </source>
</evidence>
<evidence type="ECO:0000256" key="10">
    <source>
        <dbReference type="PROSITE-ProRule" id="PRU00282"/>
    </source>
</evidence>
<dbReference type="PROSITE" id="PS50920">
    <property type="entry name" value="SOLCAR"/>
    <property type="match status" value="3"/>
</dbReference>
<dbReference type="PANTHER" id="PTHR45928">
    <property type="entry name" value="RE38146P"/>
    <property type="match status" value="1"/>
</dbReference>
<keyword evidence="7" id="KW-1133">Transmembrane helix</keyword>
<feature type="repeat" description="Solcar" evidence="10">
    <location>
        <begin position="149"/>
        <end position="243"/>
    </location>
</feature>
<comment type="similarity">
    <text evidence="2 11">Belongs to the mitochondrial carrier (TC 2.A.29) family.</text>
</comment>
<keyword evidence="4 10" id="KW-0812">Transmembrane</keyword>
<dbReference type="EMBL" id="HBFN01013495">
    <property type="protein sequence ID" value="CAD8793977.1"/>
    <property type="molecule type" value="Transcribed_RNA"/>
</dbReference>
<organism evidence="13">
    <name type="scientific">Hemiselmis tepida</name>
    <dbReference type="NCBI Taxonomy" id="464990"/>
    <lineage>
        <taxon>Eukaryota</taxon>
        <taxon>Cryptophyceae</taxon>
        <taxon>Cryptomonadales</taxon>
        <taxon>Hemiselmidaceae</taxon>
        <taxon>Hemiselmis</taxon>
    </lineage>
</organism>
<protein>
    <recommendedName>
        <fullName evidence="14">ADP,ATP carrier protein</fullName>
    </recommendedName>
</protein>
<dbReference type="AlphaFoldDB" id="A0A7S0YU59"/>
<feature type="repeat" description="Solcar" evidence="10">
    <location>
        <begin position="257"/>
        <end position="351"/>
    </location>
</feature>
<gene>
    <name evidence="13" type="ORF">HTEP1355_LOCUS7729</name>
</gene>
<feature type="repeat" description="Solcar" evidence="10">
    <location>
        <begin position="48"/>
        <end position="138"/>
    </location>
</feature>
<evidence type="ECO:0000256" key="2">
    <source>
        <dbReference type="ARBA" id="ARBA00006375"/>
    </source>
</evidence>
<reference evidence="13" key="1">
    <citation type="submission" date="2021-01" db="EMBL/GenBank/DDBJ databases">
        <authorList>
            <person name="Corre E."/>
            <person name="Pelletier E."/>
            <person name="Niang G."/>
            <person name="Scheremetjew M."/>
            <person name="Finn R."/>
            <person name="Kale V."/>
            <person name="Holt S."/>
            <person name="Cochrane G."/>
            <person name="Meng A."/>
            <person name="Brown T."/>
            <person name="Cohen L."/>
        </authorList>
    </citation>
    <scope>NUCLEOTIDE SEQUENCE</scope>
    <source>
        <strain evidence="13">CCMP443</strain>
    </source>
</reference>
<evidence type="ECO:0000256" key="8">
    <source>
        <dbReference type="ARBA" id="ARBA00023128"/>
    </source>
</evidence>
<evidence type="ECO:0000256" key="12">
    <source>
        <dbReference type="SAM" id="MobiDB-lite"/>
    </source>
</evidence>
<evidence type="ECO:0000256" key="9">
    <source>
        <dbReference type="ARBA" id="ARBA00023136"/>
    </source>
</evidence>
<dbReference type="InterPro" id="IPR023395">
    <property type="entry name" value="MCP_dom_sf"/>
</dbReference>
<dbReference type="PANTHER" id="PTHR45928:SF1">
    <property type="entry name" value="RE38146P"/>
    <property type="match status" value="1"/>
</dbReference>
<evidence type="ECO:0000256" key="5">
    <source>
        <dbReference type="ARBA" id="ARBA00022737"/>
    </source>
</evidence>
<feature type="region of interest" description="Disordered" evidence="12">
    <location>
        <begin position="27"/>
        <end position="47"/>
    </location>
</feature>
<dbReference type="Pfam" id="PF00153">
    <property type="entry name" value="Mito_carr"/>
    <property type="match status" value="3"/>
</dbReference>
<dbReference type="SUPFAM" id="SSF103506">
    <property type="entry name" value="Mitochondrial carrier"/>
    <property type="match status" value="1"/>
</dbReference>
<keyword evidence="3 11" id="KW-0813">Transport</keyword>
<dbReference type="Gene3D" id="1.50.40.10">
    <property type="entry name" value="Mitochondrial carrier domain"/>
    <property type="match status" value="1"/>
</dbReference>
<evidence type="ECO:0000256" key="4">
    <source>
        <dbReference type="ARBA" id="ARBA00022692"/>
    </source>
</evidence>
<keyword evidence="6" id="KW-0999">Mitochondrion inner membrane</keyword>
<keyword evidence="9 10" id="KW-0472">Membrane</keyword>
<proteinExistence type="inferred from homology"/>
<comment type="subcellular location">
    <subcellularLocation>
        <location evidence="1">Mitochondrion inner membrane</location>
        <topology evidence="1">Multi-pass membrane protein</topology>
    </subcellularLocation>
</comment>